<dbReference type="Gene3D" id="3.40.395.10">
    <property type="entry name" value="Adenoviral Proteinase, Chain A"/>
    <property type="match status" value="1"/>
</dbReference>
<dbReference type="PANTHER" id="PTHR12265:SF9">
    <property type="entry name" value="DUF829 DOMAIN PROTEIN"/>
    <property type="match status" value="1"/>
</dbReference>
<evidence type="ECO:0000256" key="10">
    <source>
        <dbReference type="SAM" id="MobiDB-lite"/>
    </source>
</evidence>
<evidence type="ECO:0000256" key="3">
    <source>
        <dbReference type="ARBA" id="ARBA00022670"/>
    </source>
</evidence>
<dbReference type="InterPro" id="IPR003653">
    <property type="entry name" value="Peptidase_C48_C"/>
</dbReference>
<keyword evidence="6" id="KW-0238">DNA-binding</keyword>
<dbReference type="PROSITE" id="PS50863">
    <property type="entry name" value="B3"/>
    <property type="match status" value="1"/>
</dbReference>
<evidence type="ECO:0008006" key="15">
    <source>
        <dbReference type="Google" id="ProtNLM"/>
    </source>
</evidence>
<keyword evidence="14" id="KW-1185">Reference proteome</keyword>
<feature type="region of interest" description="Disordered" evidence="10">
    <location>
        <begin position="324"/>
        <end position="354"/>
    </location>
</feature>
<dbReference type="InterPro" id="IPR003340">
    <property type="entry name" value="B3_DNA-bd"/>
</dbReference>
<feature type="region of interest" description="Disordered" evidence="10">
    <location>
        <begin position="948"/>
        <end position="967"/>
    </location>
</feature>
<dbReference type="GO" id="GO:0006508">
    <property type="term" value="P:proteolysis"/>
    <property type="evidence" value="ECO:0007669"/>
    <property type="project" value="UniProtKB-KW"/>
</dbReference>
<feature type="coiled-coil region" evidence="9">
    <location>
        <begin position="1590"/>
        <end position="1617"/>
    </location>
</feature>
<keyword evidence="8" id="KW-0539">Nucleus</keyword>
<comment type="subcellular location">
    <subcellularLocation>
        <location evidence="1">Nucleus</location>
    </subcellularLocation>
</comment>
<evidence type="ECO:0000313" key="14">
    <source>
        <dbReference type="Proteomes" id="UP000583929"/>
    </source>
</evidence>
<proteinExistence type="inferred from homology"/>
<evidence type="ECO:0000256" key="5">
    <source>
        <dbReference type="ARBA" id="ARBA00023015"/>
    </source>
</evidence>
<dbReference type="PROSITE" id="PS50600">
    <property type="entry name" value="ULP_PROTEASE"/>
    <property type="match status" value="1"/>
</dbReference>
<gene>
    <name evidence="13" type="ORF">G4B88_011432</name>
</gene>
<feature type="compositionally biased region" description="Basic and acidic residues" evidence="10">
    <location>
        <begin position="334"/>
        <end position="350"/>
    </location>
</feature>
<dbReference type="Pfam" id="PF02362">
    <property type="entry name" value="B3"/>
    <property type="match status" value="1"/>
</dbReference>
<evidence type="ECO:0000313" key="13">
    <source>
        <dbReference type="EMBL" id="KAF4382480.1"/>
    </source>
</evidence>
<name>A0A7J6GJF7_CANSA</name>
<dbReference type="InterPro" id="IPR038765">
    <property type="entry name" value="Papain-like_cys_pep_sf"/>
</dbReference>
<comment type="caution">
    <text evidence="13">The sequence shown here is derived from an EMBL/GenBank/DDBJ whole genome shotgun (WGS) entry which is preliminary data.</text>
</comment>
<dbReference type="GO" id="GO:0005634">
    <property type="term" value="C:nucleus"/>
    <property type="evidence" value="ECO:0007669"/>
    <property type="project" value="UniProtKB-SubCell"/>
</dbReference>
<feature type="region of interest" description="Disordered" evidence="10">
    <location>
        <begin position="691"/>
        <end position="716"/>
    </location>
</feature>
<evidence type="ECO:0000256" key="9">
    <source>
        <dbReference type="SAM" id="Coils"/>
    </source>
</evidence>
<keyword evidence="5" id="KW-0805">Transcription regulation</keyword>
<keyword evidence="3" id="KW-0645">Protease</keyword>
<reference evidence="13 14" key="1">
    <citation type="journal article" date="2020" name="bioRxiv">
        <title>Sequence and annotation of 42 cannabis genomes reveals extensive copy number variation in cannabinoid synthesis and pathogen resistance genes.</title>
        <authorList>
            <person name="Mckernan K.J."/>
            <person name="Helbert Y."/>
            <person name="Kane L.T."/>
            <person name="Ebling H."/>
            <person name="Zhang L."/>
            <person name="Liu B."/>
            <person name="Eaton Z."/>
            <person name="Mclaughlin S."/>
            <person name="Kingan S."/>
            <person name="Baybayan P."/>
            <person name="Concepcion G."/>
            <person name="Jordan M."/>
            <person name="Riva A."/>
            <person name="Barbazuk W."/>
            <person name="Harkins T."/>
        </authorList>
    </citation>
    <scope>NUCLEOTIDE SEQUENCE [LARGE SCALE GENOMIC DNA]</scope>
    <source>
        <strain evidence="14">cv. Jamaican Lion 4</strain>
        <tissue evidence="13">Leaf</tissue>
    </source>
</reference>
<protein>
    <recommendedName>
        <fullName evidence="15">TF-B3 domain-containing protein</fullName>
    </recommendedName>
</protein>
<dbReference type="GO" id="GO:0003677">
    <property type="term" value="F:DNA binding"/>
    <property type="evidence" value="ECO:0007669"/>
    <property type="project" value="UniProtKB-KW"/>
</dbReference>
<keyword evidence="7" id="KW-0804">Transcription</keyword>
<dbReference type="CDD" id="cd10017">
    <property type="entry name" value="B3_DNA"/>
    <property type="match status" value="1"/>
</dbReference>
<dbReference type="SUPFAM" id="SSF101936">
    <property type="entry name" value="DNA-binding pseudobarrel domain"/>
    <property type="match status" value="1"/>
</dbReference>
<dbReference type="SUPFAM" id="SSF54001">
    <property type="entry name" value="Cysteine proteinases"/>
    <property type="match status" value="1"/>
</dbReference>
<dbReference type="EMBL" id="JAATIQ010000101">
    <property type="protein sequence ID" value="KAF4382480.1"/>
    <property type="molecule type" value="Genomic_DNA"/>
</dbReference>
<dbReference type="InterPro" id="IPR029058">
    <property type="entry name" value="AB_hydrolase_fold"/>
</dbReference>
<evidence type="ECO:0000259" key="11">
    <source>
        <dbReference type="PROSITE" id="PS50600"/>
    </source>
</evidence>
<evidence type="ECO:0000256" key="1">
    <source>
        <dbReference type="ARBA" id="ARBA00004123"/>
    </source>
</evidence>
<evidence type="ECO:0000256" key="8">
    <source>
        <dbReference type="ARBA" id="ARBA00023242"/>
    </source>
</evidence>
<accession>A0A7J6GJF7</accession>
<dbReference type="Pfam" id="PF02902">
    <property type="entry name" value="Peptidase_C48"/>
    <property type="match status" value="1"/>
</dbReference>
<feature type="domain" description="TF-B3" evidence="12">
    <location>
        <begin position="562"/>
        <end position="653"/>
    </location>
</feature>
<dbReference type="InterPro" id="IPR015300">
    <property type="entry name" value="DNA-bd_pseudobarrel_sf"/>
</dbReference>
<comment type="similarity">
    <text evidence="2">Belongs to the peptidase C48 family.</text>
</comment>
<feature type="compositionally biased region" description="Polar residues" evidence="10">
    <location>
        <begin position="698"/>
        <end position="710"/>
    </location>
</feature>
<dbReference type="GO" id="GO:0008234">
    <property type="term" value="F:cysteine-type peptidase activity"/>
    <property type="evidence" value="ECO:0007669"/>
    <property type="project" value="InterPro"/>
</dbReference>
<dbReference type="Proteomes" id="UP000583929">
    <property type="component" value="Unassembled WGS sequence"/>
</dbReference>
<dbReference type="SMART" id="SM01019">
    <property type="entry name" value="B3"/>
    <property type="match status" value="1"/>
</dbReference>
<dbReference type="Gene3D" id="2.40.330.10">
    <property type="entry name" value="DNA-binding pseudobarrel domain"/>
    <property type="match status" value="1"/>
</dbReference>
<dbReference type="SUPFAM" id="SSF53474">
    <property type="entry name" value="alpha/beta-Hydrolases"/>
    <property type="match status" value="1"/>
</dbReference>
<feature type="domain" description="Ubiquitin-like protease family profile" evidence="11">
    <location>
        <begin position="1184"/>
        <end position="1383"/>
    </location>
</feature>
<evidence type="ECO:0000259" key="12">
    <source>
        <dbReference type="PROSITE" id="PS50863"/>
    </source>
</evidence>
<dbReference type="PANTHER" id="PTHR12265">
    <property type="entry name" value="TRANSMEMBRANE PROTEIN 53"/>
    <property type="match status" value="1"/>
</dbReference>
<keyword evidence="4" id="KW-0378">Hydrolase</keyword>
<dbReference type="InterPro" id="IPR008547">
    <property type="entry name" value="DUF829_TMEM53"/>
</dbReference>
<evidence type="ECO:0000256" key="2">
    <source>
        <dbReference type="ARBA" id="ARBA00005234"/>
    </source>
</evidence>
<sequence>MWGGSGGSGGGGIYWGRKEVSDFKGIVVLFAWVSIHHHHLKNYIDLYASLGWNSLVCHAHFLDAFYPERAMSSAFVILNELVEELRIKPCPLVFSAFSGGTKASMYKVFQIIEGISEGQLYPGEYRLVRNCISGNIFDSGPVDFTSDLGTRYALHPTIQRMPGSSKLASWVVKGIASGLDALYLTRFESQRTEYWQALYSSVNLGAPFLILGSEKDDLAPCHIICNFTQRLQELGGDVKFVKMKGSCHIGHYKYYPIQYRAAVSDLLEKATLVFSQKMRQLEDERIYMEGTHDEISQLICDLQKAAVNSNQSLRRVARGPADHFYLPSSSEYQNGKESEPLQDEGKEKPVHLPAPPSINAHSVLGRLLFDACVPKNVEGWDIKFCGSLNRQPFASARKHSPFIGIKSTPSERDNGQKTPLKFRTNLLTLQRIEDKSHQHNTLFPFKMPVANVTKSDRTPCLKGIDETIGYKEDDGVTESVVFHRWLDRVRRRLHVNVVISILGENPHEMYYLVTLPQSIIYSNKRKKVNVESLYNDPKAALSPTMQRAYEVQATLAPEFPSMVKLMLHSHVSVGFWLGLPKKFCDMYLPKEDTMMVLEDESGQVCDAKYLALKVGLSAGWRGFSIAHNLVEGDVVVFHLVTPIKFKVYIIRTNCPDEVDGALGLLQLEGHMKQMTGTIIACEKETESLKPDDVLECPHNNTQKTTSGTSEQSDKDTEVLGPEALDGIRLSDESAVSFDQVKHLDDFNILVNGLIINSELPKYLLAKYYELCCSQKAFLHENILEGLNCKLVAGVISETINIADAIRASKISSSVNDFTTWEKTLKAFEGLGMNVEFLCYRLEQLVSLASKSKRYEKVKVEHKDAKEELRNLEAKMLVVKDRLSNLETEFEAVRVNFQDLQLMFKEVASAPWARLKLRNLTPTSVERLSLSLTDFFSGETTPEAVKFKIKGGSKPAGQPGLMGSSSSTAHENVSRVEFEEFKKCLSVVVSQQGILMKSVAEMNKKLDILIENSETVEPIAEIKQPDQSQGGEENIDVDATIASAVKAVENLIGSSTHAPAPVDTSEKTDLEMVVFQETPILRPQKRDRKKGAVLKSPFIELASGASKSGSSSVSPDDSVYKVVKYVRGLCPLDNKIGEPVDPQLEADFVKWVDSGLRKHKSNTTTNVYCKGKDTIFPPFRFGVEDISNKMWFHNLAYPNCFLTNSHIDIIFYYLRKKIMYSAEPKIKVTTTDCLFCSSITTLYERFVEKNNDISVLSLSHNVAQYIQGGKILCATPWHLVDHVIMPINVKLQDHWICGRLNIVDRRIYLYNSLRSGRYMTAAKEACKPFSVILPYYFSMLDFKGLRNETKFSTIEPFPIVAVDGLPEQVTTDCGVFVASFAEYFIDGKPIPSSDFDVEIHRDRLAALFYHYGMKKQTENIESESEAPPSLPKKCVLWWARVFQLRWALGRNSFMLSAIFEFSSLTVVVSWLDDPFVVENSGPRRGVWCLWGFLEVEFGNCRWVHALAIWRNVFHPQSWTLAYNLGPCWRLLILGIVWRLQSERGGFEFFPEDGAPSCSSVPCTRHRSPFSLTTQASIFFFFCVSKMVESKLGYEESRKQRLEENKKRMEDLNLTKLAQALKTPTPKSTPVKQAKPRARESSSAPLRRSNRVADKSPPNYKERAILDLMHFYREKVDFFIIEEINE</sequence>
<keyword evidence="9" id="KW-0175">Coiled coil</keyword>
<feature type="coiled-coil region" evidence="9">
    <location>
        <begin position="847"/>
        <end position="888"/>
    </location>
</feature>
<evidence type="ECO:0000256" key="6">
    <source>
        <dbReference type="ARBA" id="ARBA00023125"/>
    </source>
</evidence>
<evidence type="ECO:0000256" key="7">
    <source>
        <dbReference type="ARBA" id="ARBA00023163"/>
    </source>
</evidence>
<feature type="region of interest" description="Disordered" evidence="10">
    <location>
        <begin position="1621"/>
        <end position="1655"/>
    </location>
</feature>
<dbReference type="Pfam" id="PF05705">
    <property type="entry name" value="DUF829"/>
    <property type="match status" value="1"/>
</dbReference>
<evidence type="ECO:0000256" key="4">
    <source>
        <dbReference type="ARBA" id="ARBA00022801"/>
    </source>
</evidence>
<organism evidence="13 14">
    <name type="scientific">Cannabis sativa</name>
    <name type="common">Hemp</name>
    <name type="synonym">Marijuana</name>
    <dbReference type="NCBI Taxonomy" id="3483"/>
    <lineage>
        <taxon>Eukaryota</taxon>
        <taxon>Viridiplantae</taxon>
        <taxon>Streptophyta</taxon>
        <taxon>Embryophyta</taxon>
        <taxon>Tracheophyta</taxon>
        <taxon>Spermatophyta</taxon>
        <taxon>Magnoliopsida</taxon>
        <taxon>eudicotyledons</taxon>
        <taxon>Gunneridae</taxon>
        <taxon>Pentapetalae</taxon>
        <taxon>rosids</taxon>
        <taxon>fabids</taxon>
        <taxon>Rosales</taxon>
        <taxon>Cannabaceae</taxon>
        <taxon>Cannabis</taxon>
    </lineage>
</organism>